<sequence>MTLLVREVLIEERRTALFSVKVQVLVKREKRIKLQGSAELHSLLRRKNEVLRCKSSRQAASTLLLGYS</sequence>
<gene>
    <name evidence="1" type="ORF">TCM_005419</name>
</gene>
<evidence type="ECO:0000313" key="2">
    <source>
        <dbReference type="Proteomes" id="UP000026915"/>
    </source>
</evidence>
<accession>A0A061DTL9</accession>
<dbReference type="Proteomes" id="UP000026915">
    <property type="component" value="Chromosome 1"/>
</dbReference>
<dbReference type="InParanoid" id="A0A061DTL9"/>
<reference evidence="1 2" key="1">
    <citation type="journal article" date="2013" name="Genome Biol.">
        <title>The genome sequence of the most widely cultivated cacao type and its use to identify candidate genes regulating pod color.</title>
        <authorList>
            <person name="Motamayor J.C."/>
            <person name="Mockaitis K."/>
            <person name="Schmutz J."/>
            <person name="Haiminen N."/>
            <person name="Iii D.L."/>
            <person name="Cornejo O."/>
            <person name="Findley S.D."/>
            <person name="Zheng P."/>
            <person name="Utro F."/>
            <person name="Royaert S."/>
            <person name="Saski C."/>
            <person name="Jenkins J."/>
            <person name="Podicheti R."/>
            <person name="Zhao M."/>
            <person name="Scheffler B.E."/>
            <person name="Stack J.C."/>
            <person name="Feltus F.A."/>
            <person name="Mustiga G.M."/>
            <person name="Amores F."/>
            <person name="Phillips W."/>
            <person name="Marelli J.P."/>
            <person name="May G.D."/>
            <person name="Shapiro H."/>
            <person name="Ma J."/>
            <person name="Bustamante C.D."/>
            <person name="Schnell R.J."/>
            <person name="Main D."/>
            <person name="Gilbert D."/>
            <person name="Parida L."/>
            <person name="Kuhn D.N."/>
        </authorList>
    </citation>
    <scope>NUCLEOTIDE SEQUENCE [LARGE SCALE GENOMIC DNA]</scope>
    <source>
        <strain evidence="2">cv. Matina 1-6</strain>
    </source>
</reference>
<evidence type="ECO:0000313" key="1">
    <source>
        <dbReference type="EMBL" id="EOX96080.1"/>
    </source>
</evidence>
<organism evidence="1 2">
    <name type="scientific">Theobroma cacao</name>
    <name type="common">Cacao</name>
    <name type="synonym">Cocoa</name>
    <dbReference type="NCBI Taxonomy" id="3641"/>
    <lineage>
        <taxon>Eukaryota</taxon>
        <taxon>Viridiplantae</taxon>
        <taxon>Streptophyta</taxon>
        <taxon>Embryophyta</taxon>
        <taxon>Tracheophyta</taxon>
        <taxon>Spermatophyta</taxon>
        <taxon>Magnoliopsida</taxon>
        <taxon>eudicotyledons</taxon>
        <taxon>Gunneridae</taxon>
        <taxon>Pentapetalae</taxon>
        <taxon>rosids</taxon>
        <taxon>malvids</taxon>
        <taxon>Malvales</taxon>
        <taxon>Malvaceae</taxon>
        <taxon>Byttnerioideae</taxon>
        <taxon>Theobroma</taxon>
    </lineage>
</organism>
<dbReference type="Gramene" id="EOX96080">
    <property type="protein sequence ID" value="EOX96080"/>
    <property type="gene ID" value="TCM_005419"/>
</dbReference>
<name>A0A061DTL9_THECC</name>
<keyword evidence="2" id="KW-1185">Reference proteome</keyword>
<dbReference type="AlphaFoldDB" id="A0A061DTL9"/>
<protein>
    <submittedName>
        <fullName evidence="1">Uncharacterized protein</fullName>
    </submittedName>
</protein>
<dbReference type="EMBL" id="CM001879">
    <property type="protein sequence ID" value="EOX96080.1"/>
    <property type="molecule type" value="Genomic_DNA"/>
</dbReference>
<proteinExistence type="predicted"/>
<dbReference type="HOGENOM" id="CLU_2799095_0_0_1"/>